<gene>
    <name evidence="14" type="primary">ATP8</name>
</gene>
<evidence type="ECO:0000256" key="7">
    <source>
        <dbReference type="ARBA" id="ARBA00022781"/>
    </source>
</evidence>
<organism evidence="14">
    <name type="scientific">Endomychus coccineus</name>
    <dbReference type="NCBI Taxonomy" id="295833"/>
    <lineage>
        <taxon>Eukaryota</taxon>
        <taxon>Metazoa</taxon>
        <taxon>Ecdysozoa</taxon>
        <taxon>Arthropoda</taxon>
        <taxon>Hexapoda</taxon>
        <taxon>Insecta</taxon>
        <taxon>Pterygota</taxon>
        <taxon>Neoptera</taxon>
        <taxon>Endopterygota</taxon>
        <taxon>Coleoptera</taxon>
        <taxon>Polyphaga</taxon>
        <taxon>Cucujiformia</taxon>
        <taxon>Coccinelloidea</taxon>
        <taxon>Endomychidae</taxon>
        <taxon>Endomychus</taxon>
    </lineage>
</organism>
<dbReference type="AlphaFoldDB" id="S4SUB7"/>
<dbReference type="GO" id="GO:0031966">
    <property type="term" value="C:mitochondrial membrane"/>
    <property type="evidence" value="ECO:0007669"/>
    <property type="project" value="UniProtKB-SubCell"/>
</dbReference>
<keyword evidence="9 12" id="KW-0406">Ion transport</keyword>
<keyword evidence="5 12" id="KW-0138">CF(0)</keyword>
<keyword evidence="6 12" id="KW-0812">Transmembrane</keyword>
<keyword evidence="10 12" id="KW-0496">Mitochondrion</keyword>
<evidence type="ECO:0000256" key="5">
    <source>
        <dbReference type="ARBA" id="ARBA00022547"/>
    </source>
</evidence>
<protein>
    <recommendedName>
        <fullName evidence="12">ATP synthase complex subunit 8</fullName>
    </recommendedName>
</protein>
<proteinExistence type="inferred from homology"/>
<geneLocation type="mitochondrion" evidence="14"/>
<evidence type="ECO:0000256" key="2">
    <source>
        <dbReference type="ARBA" id="ARBA00008892"/>
    </source>
</evidence>
<dbReference type="GO" id="GO:0045259">
    <property type="term" value="C:proton-transporting ATP synthase complex"/>
    <property type="evidence" value="ECO:0007669"/>
    <property type="project" value="UniProtKB-KW"/>
</dbReference>
<keyword evidence="4 12" id="KW-0813">Transport</keyword>
<dbReference type="InterPro" id="IPR001421">
    <property type="entry name" value="ATP8_metazoa"/>
</dbReference>
<evidence type="ECO:0000256" key="10">
    <source>
        <dbReference type="ARBA" id="ARBA00023128"/>
    </source>
</evidence>
<comment type="subunit">
    <text evidence="3">F-type ATPases have 2 components, CF(1) - the catalytic core - and CF(0) - the membrane proton channel.</text>
</comment>
<comment type="similarity">
    <text evidence="2 12">Belongs to the ATPase protein 8 family.</text>
</comment>
<feature type="transmembrane region" description="Helical" evidence="13">
    <location>
        <begin position="12"/>
        <end position="31"/>
    </location>
</feature>
<evidence type="ECO:0000313" key="14">
    <source>
        <dbReference type="EMBL" id="AFQ62157.1"/>
    </source>
</evidence>
<keyword evidence="11 13" id="KW-0472">Membrane</keyword>
<sequence>MPQMAPMNWINLFIYFVMLFIILNSINYFNYLKMPNLNSNLVSKMLKNNWKW</sequence>
<comment type="subcellular location">
    <subcellularLocation>
        <location evidence="1 12">Mitochondrion membrane</location>
        <topology evidence="1 12">Single-pass membrane protein</topology>
    </subcellularLocation>
</comment>
<accession>S4SUB7</accession>
<keyword evidence="7 12" id="KW-0375">Hydrogen ion transport</keyword>
<name>S4SUB7_9CUCU</name>
<keyword evidence="8 13" id="KW-1133">Transmembrane helix</keyword>
<evidence type="ECO:0000256" key="12">
    <source>
        <dbReference type="RuleBase" id="RU003661"/>
    </source>
</evidence>
<evidence type="ECO:0000256" key="1">
    <source>
        <dbReference type="ARBA" id="ARBA00004304"/>
    </source>
</evidence>
<evidence type="ECO:0000256" key="8">
    <source>
        <dbReference type="ARBA" id="ARBA00022989"/>
    </source>
</evidence>
<dbReference type="EMBL" id="JX313667">
    <property type="protein sequence ID" value="AFQ62157.1"/>
    <property type="molecule type" value="Genomic_DNA"/>
</dbReference>
<evidence type="ECO:0000256" key="9">
    <source>
        <dbReference type="ARBA" id="ARBA00023065"/>
    </source>
</evidence>
<evidence type="ECO:0000256" key="4">
    <source>
        <dbReference type="ARBA" id="ARBA00022448"/>
    </source>
</evidence>
<dbReference type="Pfam" id="PF00895">
    <property type="entry name" value="ATP-synt_8"/>
    <property type="match status" value="1"/>
</dbReference>
<evidence type="ECO:0000256" key="13">
    <source>
        <dbReference type="SAM" id="Phobius"/>
    </source>
</evidence>
<reference evidence="14" key="1">
    <citation type="submission" date="2012-07" db="EMBL/GenBank/DDBJ databases">
        <title>Mitogenomics of the Coleoptera under dense taxon sampling.</title>
        <authorList>
            <person name="Timmermans M.J.T.N."/>
            <person name="Lim J."/>
            <person name="Dodsworth S."/>
            <person name="Haran J."/>
            <person name="Ahrens D."/>
            <person name="Bocak L."/>
            <person name="London A."/>
            <person name="Culverwell L."/>
            <person name="Vogler A.P."/>
        </authorList>
    </citation>
    <scope>NUCLEOTIDE SEQUENCE</scope>
</reference>
<evidence type="ECO:0000256" key="3">
    <source>
        <dbReference type="ARBA" id="ARBA00011291"/>
    </source>
</evidence>
<evidence type="ECO:0000256" key="6">
    <source>
        <dbReference type="ARBA" id="ARBA00022692"/>
    </source>
</evidence>
<evidence type="ECO:0000256" key="11">
    <source>
        <dbReference type="ARBA" id="ARBA00023136"/>
    </source>
</evidence>
<dbReference type="GO" id="GO:0015078">
    <property type="term" value="F:proton transmembrane transporter activity"/>
    <property type="evidence" value="ECO:0007669"/>
    <property type="project" value="InterPro"/>
</dbReference>
<dbReference type="GO" id="GO:0015986">
    <property type="term" value="P:proton motive force-driven ATP synthesis"/>
    <property type="evidence" value="ECO:0007669"/>
    <property type="project" value="InterPro"/>
</dbReference>